<dbReference type="EMBL" id="BQNB010020276">
    <property type="protein sequence ID" value="GJT94229.1"/>
    <property type="molecule type" value="Genomic_DNA"/>
</dbReference>
<proteinExistence type="predicted"/>
<dbReference type="Proteomes" id="UP001151760">
    <property type="component" value="Unassembled WGS sequence"/>
</dbReference>
<name>A0ABQ5I3H4_9ASTR</name>
<protein>
    <submittedName>
        <fullName evidence="1">Uncharacterized protein</fullName>
    </submittedName>
</protein>
<gene>
    <name evidence="1" type="ORF">Tco_1083074</name>
</gene>
<evidence type="ECO:0000313" key="2">
    <source>
        <dbReference type="Proteomes" id="UP001151760"/>
    </source>
</evidence>
<evidence type="ECO:0000313" key="1">
    <source>
        <dbReference type="EMBL" id="GJT94229.1"/>
    </source>
</evidence>
<accession>A0ABQ5I3H4</accession>
<reference evidence="1" key="2">
    <citation type="submission" date="2022-01" db="EMBL/GenBank/DDBJ databases">
        <authorList>
            <person name="Yamashiro T."/>
            <person name="Shiraishi A."/>
            <person name="Satake H."/>
            <person name="Nakayama K."/>
        </authorList>
    </citation>
    <scope>NUCLEOTIDE SEQUENCE</scope>
</reference>
<keyword evidence="2" id="KW-1185">Reference proteome</keyword>
<reference evidence="1" key="1">
    <citation type="journal article" date="2022" name="Int. J. Mol. Sci.">
        <title>Draft Genome of Tanacetum Coccineum: Genomic Comparison of Closely Related Tanacetum-Family Plants.</title>
        <authorList>
            <person name="Yamashiro T."/>
            <person name="Shiraishi A."/>
            <person name="Nakayama K."/>
            <person name="Satake H."/>
        </authorList>
    </citation>
    <scope>NUCLEOTIDE SEQUENCE</scope>
</reference>
<comment type="caution">
    <text evidence="1">The sequence shown here is derived from an EMBL/GenBank/DDBJ whole genome shotgun (WGS) entry which is preliminary data.</text>
</comment>
<organism evidence="1 2">
    <name type="scientific">Tanacetum coccineum</name>
    <dbReference type="NCBI Taxonomy" id="301880"/>
    <lineage>
        <taxon>Eukaryota</taxon>
        <taxon>Viridiplantae</taxon>
        <taxon>Streptophyta</taxon>
        <taxon>Embryophyta</taxon>
        <taxon>Tracheophyta</taxon>
        <taxon>Spermatophyta</taxon>
        <taxon>Magnoliopsida</taxon>
        <taxon>eudicotyledons</taxon>
        <taxon>Gunneridae</taxon>
        <taxon>Pentapetalae</taxon>
        <taxon>asterids</taxon>
        <taxon>campanulids</taxon>
        <taxon>Asterales</taxon>
        <taxon>Asteraceae</taxon>
        <taxon>Asteroideae</taxon>
        <taxon>Anthemideae</taxon>
        <taxon>Anthemidinae</taxon>
        <taxon>Tanacetum</taxon>
    </lineage>
</organism>
<sequence length="284" mass="30968">MNDKFEKLYVDFVEMALHLEEKLYPHLLTTIVGHRWLLTYGAKLAIVKCLHSPEYLSALVVAINRAIEKGMQDGLAARITHGQEGRVLIDIVVFNPSAESDYISALQDVNFSLLVKLKSNKDASTETLMNIFRLDEPLAERLGLDESQPHVDQLLVPIHHSSDRTIIGATSLLFSLDVSRNRVQKIRDNIANHRSALRDVFVPLIESLSSAALEGMGGTSGTALETTTALSITFSSTSSIPPISTDDYDVHADGQEGTGADGQAGAGAYVNPFLNIKDVELVIS</sequence>